<sequence length="36" mass="3819">MIVRAVPGMLGMTDITFIMAEGLNVPSVKAVDSIKI</sequence>
<name>A0A2P8HHJ2_CHINA</name>
<gene>
    <name evidence="1" type="ORF">CLV51_104357</name>
</gene>
<evidence type="ECO:0000313" key="2">
    <source>
        <dbReference type="Proteomes" id="UP000240971"/>
    </source>
</evidence>
<keyword evidence="2" id="KW-1185">Reference proteome</keyword>
<dbReference type="EMBL" id="PYAW01000004">
    <property type="protein sequence ID" value="PSL45650.1"/>
    <property type="molecule type" value="Genomic_DNA"/>
</dbReference>
<evidence type="ECO:0000313" key="1">
    <source>
        <dbReference type="EMBL" id="PSL45650.1"/>
    </source>
</evidence>
<reference evidence="1 2" key="1">
    <citation type="submission" date="2018-03" db="EMBL/GenBank/DDBJ databases">
        <title>Genomic Encyclopedia of Archaeal and Bacterial Type Strains, Phase II (KMG-II): from individual species to whole genera.</title>
        <authorList>
            <person name="Goeker M."/>
        </authorList>
    </citation>
    <scope>NUCLEOTIDE SEQUENCE [LARGE SCALE GENOMIC DNA]</scope>
    <source>
        <strain evidence="1 2">DSM 24859</strain>
    </source>
</reference>
<proteinExistence type="predicted"/>
<accession>A0A2P8HHJ2</accession>
<protein>
    <submittedName>
        <fullName evidence="1">Uncharacterized protein</fullName>
    </submittedName>
</protein>
<dbReference type="Proteomes" id="UP000240971">
    <property type="component" value="Unassembled WGS sequence"/>
</dbReference>
<dbReference type="AlphaFoldDB" id="A0A2P8HHJ2"/>
<organism evidence="1 2">
    <name type="scientific">Chitinophaga niastensis</name>
    <dbReference type="NCBI Taxonomy" id="536980"/>
    <lineage>
        <taxon>Bacteria</taxon>
        <taxon>Pseudomonadati</taxon>
        <taxon>Bacteroidota</taxon>
        <taxon>Chitinophagia</taxon>
        <taxon>Chitinophagales</taxon>
        <taxon>Chitinophagaceae</taxon>
        <taxon>Chitinophaga</taxon>
    </lineage>
</organism>
<comment type="caution">
    <text evidence="1">The sequence shown here is derived from an EMBL/GenBank/DDBJ whole genome shotgun (WGS) entry which is preliminary data.</text>
</comment>